<dbReference type="InterPro" id="IPR013785">
    <property type="entry name" value="Aldolase_TIM"/>
</dbReference>
<dbReference type="SMART" id="SM01240">
    <property type="entry name" value="IMPDH"/>
    <property type="match status" value="1"/>
</dbReference>
<accession>A0A383B8F8</accession>
<dbReference type="AlphaFoldDB" id="A0A383B8F8"/>
<feature type="non-terminal residue" evidence="6">
    <location>
        <position position="1"/>
    </location>
</feature>
<dbReference type="GO" id="GO:0003920">
    <property type="term" value="F:GMP reductase activity"/>
    <property type="evidence" value="ECO:0007669"/>
    <property type="project" value="UniProtKB-EC"/>
</dbReference>
<dbReference type="Pfam" id="PF00478">
    <property type="entry name" value="IMPDH"/>
    <property type="match status" value="1"/>
</dbReference>
<dbReference type="FunFam" id="3.20.20.70:FF:000424">
    <property type="entry name" value="Inosine-5'-monophosphate dehydrogenase 2"/>
    <property type="match status" value="1"/>
</dbReference>
<keyword evidence="3" id="KW-0521">NADP</keyword>
<evidence type="ECO:0000256" key="3">
    <source>
        <dbReference type="ARBA" id="ARBA00022857"/>
    </source>
</evidence>
<evidence type="ECO:0000256" key="1">
    <source>
        <dbReference type="ARBA" id="ARBA00012678"/>
    </source>
</evidence>
<dbReference type="EMBL" id="UINC01198259">
    <property type="protein sequence ID" value="SVE16141.1"/>
    <property type="molecule type" value="Genomic_DNA"/>
</dbReference>
<evidence type="ECO:0000256" key="4">
    <source>
        <dbReference type="ARBA" id="ARBA00023002"/>
    </source>
</evidence>
<feature type="non-terminal residue" evidence="6">
    <location>
        <position position="247"/>
    </location>
</feature>
<reference evidence="6" key="1">
    <citation type="submission" date="2018-05" db="EMBL/GenBank/DDBJ databases">
        <authorList>
            <person name="Lanie J.A."/>
            <person name="Ng W.-L."/>
            <person name="Kazmierczak K.M."/>
            <person name="Andrzejewski T.M."/>
            <person name="Davidsen T.M."/>
            <person name="Wayne K.J."/>
            <person name="Tettelin H."/>
            <person name="Glass J.I."/>
            <person name="Rusch D."/>
            <person name="Podicherti R."/>
            <person name="Tsui H.-C.T."/>
            <person name="Winkler M.E."/>
        </authorList>
    </citation>
    <scope>NUCLEOTIDE SEQUENCE</scope>
</reference>
<proteinExistence type="predicted"/>
<dbReference type="PANTHER" id="PTHR43170:SF5">
    <property type="entry name" value="GMP REDUCTASE"/>
    <property type="match status" value="1"/>
</dbReference>
<sequence>KAIYKHGGVGVLHRNLTVRQRRDQFIDAAEFGWCGIALGINELPLKVAHSFLDHGVPMIVVDVAHGHSKRVQSVVEGIRGLVDKNGYECTLVAGNVATADGARFLADAGADIIKVGIGPGAACTTRVQTGVGIPQLSAVMDCSDAMSDYLGVQIIADGGIKNAGDVAKALAAGADAVMLGGILASCIEAPGHVKEVDGVKLKQFRGMASAAAGSRYVEGAEGWVVCDTDVGSVMTSISNGLQSAMSY</sequence>
<name>A0A383B8F8_9ZZZZ</name>
<dbReference type="Gene3D" id="3.20.20.70">
    <property type="entry name" value="Aldolase class I"/>
    <property type="match status" value="1"/>
</dbReference>
<dbReference type="SUPFAM" id="SSF51412">
    <property type="entry name" value="Inosine monophosphate dehydrogenase (IMPDH)"/>
    <property type="match status" value="1"/>
</dbReference>
<evidence type="ECO:0000259" key="5">
    <source>
        <dbReference type="Pfam" id="PF00478"/>
    </source>
</evidence>
<protein>
    <recommendedName>
        <fullName evidence="2">GMP reductase</fullName>
        <ecNumber evidence="1">1.7.1.7</ecNumber>
    </recommendedName>
</protein>
<dbReference type="EC" id="1.7.1.7" evidence="1"/>
<dbReference type="PANTHER" id="PTHR43170">
    <property type="entry name" value="GMP REDUCTASE"/>
    <property type="match status" value="1"/>
</dbReference>
<gene>
    <name evidence="6" type="ORF">METZ01_LOCUS468995</name>
</gene>
<keyword evidence="4" id="KW-0560">Oxidoreductase</keyword>
<evidence type="ECO:0000256" key="2">
    <source>
        <dbReference type="ARBA" id="ARBA00015800"/>
    </source>
</evidence>
<organism evidence="6">
    <name type="scientific">marine metagenome</name>
    <dbReference type="NCBI Taxonomy" id="408172"/>
    <lineage>
        <taxon>unclassified sequences</taxon>
        <taxon>metagenomes</taxon>
        <taxon>ecological metagenomes</taxon>
    </lineage>
</organism>
<dbReference type="InterPro" id="IPR001093">
    <property type="entry name" value="IMP_DH_GMPRt"/>
</dbReference>
<dbReference type="InterPro" id="IPR050139">
    <property type="entry name" value="GMP_reductase"/>
</dbReference>
<evidence type="ECO:0000313" key="6">
    <source>
        <dbReference type="EMBL" id="SVE16141.1"/>
    </source>
</evidence>
<feature type="domain" description="IMP dehydrogenase/GMP reductase" evidence="5">
    <location>
        <begin position="3"/>
        <end position="247"/>
    </location>
</feature>
<dbReference type="GO" id="GO:0016616">
    <property type="term" value="F:oxidoreductase activity, acting on the CH-OH group of donors, NAD or NADP as acceptor"/>
    <property type="evidence" value="ECO:0007669"/>
    <property type="project" value="UniProtKB-ARBA"/>
</dbReference>